<protein>
    <submittedName>
        <fullName evidence="2">Uncharacterized protein</fullName>
    </submittedName>
</protein>
<dbReference type="AlphaFoldDB" id="A0A7J6RDP6"/>
<feature type="compositionally biased region" description="Low complexity" evidence="1">
    <location>
        <begin position="93"/>
        <end position="103"/>
    </location>
</feature>
<evidence type="ECO:0000256" key="1">
    <source>
        <dbReference type="SAM" id="MobiDB-lite"/>
    </source>
</evidence>
<organism evidence="2 3">
    <name type="scientific">Perkinsus olseni</name>
    <name type="common">Perkinsus atlanticus</name>
    <dbReference type="NCBI Taxonomy" id="32597"/>
    <lineage>
        <taxon>Eukaryota</taxon>
        <taxon>Sar</taxon>
        <taxon>Alveolata</taxon>
        <taxon>Perkinsozoa</taxon>
        <taxon>Perkinsea</taxon>
        <taxon>Perkinsida</taxon>
        <taxon>Perkinsidae</taxon>
        <taxon>Perkinsus</taxon>
    </lineage>
</organism>
<feature type="region of interest" description="Disordered" evidence="1">
    <location>
        <begin position="45"/>
        <end position="105"/>
    </location>
</feature>
<dbReference type="InterPro" id="IPR012677">
    <property type="entry name" value="Nucleotide-bd_a/b_plait_sf"/>
</dbReference>
<sequence length="137" mass="14381">SRILVMTNFAGSVEELLDDINYSDLLDDIKVECKSITGGVDVRSIIIPRPESQSATGGGGGGGADGDDDEVNTPDAQDNGQHHDSATMDDADNTTAAAQKDTAVPAVDMQVPGLGCCFIEFRNVEEAGQVKRILDGR</sequence>
<gene>
    <name evidence="2" type="ORF">FOZ63_024088</name>
</gene>
<accession>A0A7J6RDP6</accession>
<feature type="non-terminal residue" evidence="2">
    <location>
        <position position="137"/>
    </location>
</feature>
<dbReference type="Proteomes" id="UP000553632">
    <property type="component" value="Unassembled WGS sequence"/>
</dbReference>
<evidence type="ECO:0000313" key="2">
    <source>
        <dbReference type="EMBL" id="KAF4718909.1"/>
    </source>
</evidence>
<dbReference type="Gene3D" id="3.30.70.330">
    <property type="match status" value="1"/>
</dbReference>
<dbReference type="EMBL" id="JABANO010026230">
    <property type="protein sequence ID" value="KAF4718909.1"/>
    <property type="molecule type" value="Genomic_DNA"/>
</dbReference>
<name>A0A7J6RDP6_PEROL</name>
<proteinExistence type="predicted"/>
<reference evidence="2 3" key="1">
    <citation type="submission" date="2020-04" db="EMBL/GenBank/DDBJ databases">
        <title>Perkinsus olseni comparative genomics.</title>
        <authorList>
            <person name="Bogema D.R."/>
        </authorList>
    </citation>
    <scope>NUCLEOTIDE SEQUENCE [LARGE SCALE GENOMIC DNA]</scope>
    <source>
        <strain evidence="2 3">ATCC PRA-207</strain>
    </source>
</reference>
<evidence type="ECO:0000313" key="3">
    <source>
        <dbReference type="Proteomes" id="UP000553632"/>
    </source>
</evidence>
<feature type="non-terminal residue" evidence="2">
    <location>
        <position position="1"/>
    </location>
</feature>
<keyword evidence="3" id="KW-1185">Reference proteome</keyword>
<comment type="caution">
    <text evidence="2">The sequence shown here is derived from an EMBL/GenBank/DDBJ whole genome shotgun (WGS) entry which is preliminary data.</text>
</comment>